<keyword evidence="2 8" id="KW-0436">Ligase</keyword>
<dbReference type="Pfam" id="PF04675">
    <property type="entry name" value="DNA_ligase_A_N"/>
    <property type="match status" value="1"/>
</dbReference>
<keyword evidence="4" id="KW-0067">ATP-binding</keyword>
<evidence type="ECO:0000313" key="9">
    <source>
        <dbReference type="Proteomes" id="UP001296104"/>
    </source>
</evidence>
<dbReference type="GO" id="GO:0006297">
    <property type="term" value="P:nucleotide-excision repair, DNA gap filling"/>
    <property type="evidence" value="ECO:0007669"/>
    <property type="project" value="TreeGrafter"/>
</dbReference>
<dbReference type="SUPFAM" id="SSF56091">
    <property type="entry name" value="DNA ligase/mRNA capping enzyme, catalytic domain"/>
    <property type="match status" value="1"/>
</dbReference>
<name>A0AAI8YT36_9PEZI</name>
<evidence type="ECO:0000256" key="6">
    <source>
        <dbReference type="SAM" id="MobiDB-lite"/>
    </source>
</evidence>
<dbReference type="InterPro" id="IPR012308">
    <property type="entry name" value="DNA_ligase_ATP-dep_N"/>
</dbReference>
<accession>A0AAI8YT36</accession>
<dbReference type="GO" id="GO:0032807">
    <property type="term" value="C:DNA ligase IV complex"/>
    <property type="evidence" value="ECO:0007669"/>
    <property type="project" value="TreeGrafter"/>
</dbReference>
<dbReference type="GO" id="GO:0006310">
    <property type="term" value="P:DNA recombination"/>
    <property type="evidence" value="ECO:0007669"/>
    <property type="project" value="InterPro"/>
</dbReference>
<dbReference type="EMBL" id="CAVMBE010000005">
    <property type="protein sequence ID" value="CAK3840307.1"/>
    <property type="molecule type" value="Genomic_DNA"/>
</dbReference>
<evidence type="ECO:0000313" key="8">
    <source>
        <dbReference type="EMBL" id="CAK3840307.1"/>
    </source>
</evidence>
<comment type="similarity">
    <text evidence="1">Belongs to the ATP-dependent DNA ligase family.</text>
</comment>
<evidence type="ECO:0000256" key="1">
    <source>
        <dbReference type="ARBA" id="ARBA00007572"/>
    </source>
</evidence>
<keyword evidence="5" id="KW-0539">Nucleus</keyword>
<feature type="compositionally biased region" description="Low complexity" evidence="6">
    <location>
        <begin position="693"/>
        <end position="716"/>
    </location>
</feature>
<dbReference type="GO" id="GO:0006303">
    <property type="term" value="P:double-strand break repair via nonhomologous end joining"/>
    <property type="evidence" value="ECO:0007669"/>
    <property type="project" value="TreeGrafter"/>
</dbReference>
<feature type="compositionally biased region" description="Low complexity" evidence="6">
    <location>
        <begin position="726"/>
        <end position="743"/>
    </location>
</feature>
<keyword evidence="9" id="KW-1185">Reference proteome</keyword>
<feature type="compositionally biased region" description="Basic and acidic residues" evidence="6">
    <location>
        <begin position="683"/>
        <end position="692"/>
    </location>
</feature>
<organism evidence="8 9">
    <name type="scientific">Lecanosticta acicola</name>
    <dbReference type="NCBI Taxonomy" id="111012"/>
    <lineage>
        <taxon>Eukaryota</taxon>
        <taxon>Fungi</taxon>
        <taxon>Dikarya</taxon>
        <taxon>Ascomycota</taxon>
        <taxon>Pezizomycotina</taxon>
        <taxon>Dothideomycetes</taxon>
        <taxon>Dothideomycetidae</taxon>
        <taxon>Mycosphaerellales</taxon>
        <taxon>Mycosphaerellaceae</taxon>
        <taxon>Lecanosticta</taxon>
    </lineage>
</organism>
<evidence type="ECO:0000256" key="4">
    <source>
        <dbReference type="ARBA" id="ARBA00022840"/>
    </source>
</evidence>
<evidence type="ECO:0000256" key="2">
    <source>
        <dbReference type="ARBA" id="ARBA00022598"/>
    </source>
</evidence>
<gene>
    <name evidence="8" type="ORF">LECACI_7A001486</name>
</gene>
<dbReference type="Gene3D" id="1.10.3260.10">
    <property type="entry name" value="DNA ligase, ATP-dependent, N-terminal domain"/>
    <property type="match status" value="1"/>
</dbReference>
<dbReference type="PANTHER" id="PTHR45997">
    <property type="entry name" value="DNA LIGASE 4"/>
    <property type="match status" value="1"/>
</dbReference>
<evidence type="ECO:0000256" key="3">
    <source>
        <dbReference type="ARBA" id="ARBA00022741"/>
    </source>
</evidence>
<evidence type="ECO:0000256" key="5">
    <source>
        <dbReference type="ARBA" id="ARBA00023242"/>
    </source>
</evidence>
<dbReference type="InterPro" id="IPR029710">
    <property type="entry name" value="LIG4"/>
</dbReference>
<reference evidence="8" key="1">
    <citation type="submission" date="2023-11" db="EMBL/GenBank/DDBJ databases">
        <authorList>
            <person name="Alioto T."/>
            <person name="Alioto T."/>
            <person name="Gomez Garrido J."/>
        </authorList>
    </citation>
    <scope>NUCLEOTIDE SEQUENCE</scope>
</reference>
<dbReference type="GO" id="GO:0003910">
    <property type="term" value="F:DNA ligase (ATP) activity"/>
    <property type="evidence" value="ECO:0007669"/>
    <property type="project" value="InterPro"/>
</dbReference>
<comment type="caution">
    <text evidence="8">The sequence shown here is derived from an EMBL/GenBank/DDBJ whole genome shotgun (WGS) entry which is preliminary data.</text>
</comment>
<feature type="domain" description="ATP-dependent DNA ligase family profile" evidence="7">
    <location>
        <begin position="388"/>
        <end position="538"/>
    </location>
</feature>
<dbReference type="PROSITE" id="PS50160">
    <property type="entry name" value="DNA_LIGASE_A3"/>
    <property type="match status" value="1"/>
</dbReference>
<dbReference type="GO" id="GO:0003677">
    <property type="term" value="F:DNA binding"/>
    <property type="evidence" value="ECO:0007669"/>
    <property type="project" value="InterPro"/>
</dbReference>
<dbReference type="Gene3D" id="3.30.470.30">
    <property type="entry name" value="DNA ligase/mRNA capping enzyme"/>
    <property type="match status" value="1"/>
</dbReference>
<dbReference type="Pfam" id="PF01068">
    <property type="entry name" value="DNA_ligase_A_M"/>
    <property type="match status" value="1"/>
</dbReference>
<sequence>MPFPFSELTTLLQRLEDVETHEPPLLKDSKYARTREIIASWFKSHRRGLLELSIDGTAALFSALLPEWRTDRVYGIQTHRLHRILCRTLQLGLSQKKDLEAYRQPGNGDLALCLERVMALGGTQATPIVMLEEVDAMLQVLAGGSAFSGPAIPSLPPGSSEVRDRLLGHILKRLRPQEGKWLARMILKNFSPLRIDENLLLENYHFLLPDLLRFQKDFTAAARLLKNELHEYPERPDPRSETLLRRQAAERIRPVVGTQISRPNFYKARSIDSCSKMLDRRSWVLERKYDGEYCEIHIDLRQSPDPAKCIKIFSKSGKDSTADRAGVHQTVIDSLRLGHRNCRFRKQAILLGELVVFSDEQDEILPFEKIRKHVSRSGRFIGTDEDSQAHAHEHLAIVYFDLLLLDDEVVMNKPIEERRMWLRETYRKIHGRAIGSEWKIVDFSSPDKARKHLLDQFAASNARRCEGLVLKPCGVPYLALDATTSYQRSFIKLKEDYIHGLGDEADFAVVGASYDAQQAATSGLTNIKWTTFHLACLTNSEDVRRVDVRPNFKHVGSIKQEHCISRTILHTINQLGAFTAQPYDRNAAPQSFDVDATQPLKMDVIFEKPFVFEVLGSGFEQPSNSSFFMLRHARVKKLHEDRTWRDCITFQDLQEQAKTSRAAPDTSESQEIRRELEKLERSCRRKFDREKSATSGSSTRRTATPRSSIASISLRRSPNKPVIQRTVATTPTPTAPGAVPATTSSRLQQVFPPERQVSIGKRTSDQATALVENPAKRPRTEPLVERDSRIPAPLQEITINTDARSSREGTRTIHQSQAVSERTRQLVSLICPRQKNTFSPERHISKAACEGSRCPFSNTVVFLTPCIAQTLYITEDLLSTHNVEIATDISHWDRAGFSHPPLTDTVSESQSHPGMRKIILVERKRRTAVRDIVHTIQTLNHGRLRERIEVYDWRVLEDCAAHDRSADAVKGRFLGATMFDDTRERCVFVGEGG</sequence>
<feature type="region of interest" description="Disordered" evidence="6">
    <location>
        <begin position="683"/>
        <end position="749"/>
    </location>
</feature>
<proteinExistence type="inferred from homology"/>
<protein>
    <submittedName>
        <fullName evidence="8">ATP dependent DNA ligase domain-containing</fullName>
    </submittedName>
</protein>
<dbReference type="PANTHER" id="PTHR45997:SF2">
    <property type="entry name" value="ATP DEPENDENT DNA LIGASE DOMAIN PROTEIN (AFU_ORTHOLOGUE AFUA_5G02430)"/>
    <property type="match status" value="1"/>
</dbReference>
<dbReference type="InterPro" id="IPR036599">
    <property type="entry name" value="DNA_ligase_N_sf"/>
</dbReference>
<keyword evidence="3" id="KW-0547">Nucleotide-binding</keyword>
<dbReference type="InterPro" id="IPR012340">
    <property type="entry name" value="NA-bd_OB-fold"/>
</dbReference>
<evidence type="ECO:0000259" key="7">
    <source>
        <dbReference type="PROSITE" id="PS50160"/>
    </source>
</evidence>
<dbReference type="Proteomes" id="UP001296104">
    <property type="component" value="Unassembled WGS sequence"/>
</dbReference>
<dbReference type="AlphaFoldDB" id="A0AAI8YT36"/>
<dbReference type="Gene3D" id="2.40.50.140">
    <property type="entry name" value="Nucleic acid-binding proteins"/>
    <property type="match status" value="1"/>
</dbReference>
<dbReference type="InterPro" id="IPR012310">
    <property type="entry name" value="DNA_ligase_ATP-dep_cent"/>
</dbReference>
<dbReference type="GO" id="GO:0005524">
    <property type="term" value="F:ATP binding"/>
    <property type="evidence" value="ECO:0007669"/>
    <property type="project" value="UniProtKB-KW"/>
</dbReference>